<dbReference type="OrthoDB" id="1607513at2759"/>
<evidence type="ECO:0000259" key="2">
    <source>
        <dbReference type="Pfam" id="PF25457"/>
    </source>
</evidence>
<organism evidence="3">
    <name type="scientific">Amphimedon queenslandica</name>
    <name type="common">Sponge</name>
    <dbReference type="NCBI Taxonomy" id="400682"/>
    <lineage>
        <taxon>Eukaryota</taxon>
        <taxon>Metazoa</taxon>
        <taxon>Porifera</taxon>
        <taxon>Demospongiae</taxon>
        <taxon>Heteroscleromorpha</taxon>
        <taxon>Haplosclerida</taxon>
        <taxon>Niphatidae</taxon>
        <taxon>Amphimedon</taxon>
    </lineage>
</organism>
<feature type="domain" description="Interferon regulatory factor 2-binding protein 1/2-like zinc finger" evidence="1">
    <location>
        <begin position="13"/>
        <end position="44"/>
    </location>
</feature>
<dbReference type="EnsemblMetazoa" id="Aqu2.1.29657_001">
    <property type="protein sequence ID" value="Aqu2.1.29657_001"/>
    <property type="gene ID" value="Aqu2.1.29657"/>
</dbReference>
<sequence length="216" mass="24526">MLPLRSAQTTLVITFHFNEPVCRACCNLEGYDRIGAVIKSAKTMIRFSNPQWRAALAAGVANLQLQASLMMKARNNPASKQPEVPLKIQHHHKADEQKIHHHKGDEQKIHHHKADEQKIIHQNADELLNLPAFEDIIQMLAALNRSTPFRIRFQRDMTVFGRVIGFYTKSCLLKVMTEYPIYSGEVLSCATQAANRMLMDFRLKQGEGSLKPGQEV</sequence>
<feature type="domain" description="IRF-2BP1/2-like middle" evidence="2">
    <location>
        <begin position="99"/>
        <end position="206"/>
    </location>
</feature>
<dbReference type="InterPro" id="IPR058682">
    <property type="entry name" value="IRF-2BP1/2-like_M"/>
</dbReference>
<dbReference type="AlphaFoldDB" id="A0A1X7UQI3"/>
<proteinExistence type="predicted"/>
<dbReference type="InParanoid" id="A0A1X7UQI3"/>
<protein>
    <submittedName>
        <fullName evidence="3">Uncharacterized protein</fullName>
    </submittedName>
</protein>
<evidence type="ECO:0000259" key="1">
    <source>
        <dbReference type="Pfam" id="PF11261"/>
    </source>
</evidence>
<dbReference type="InterPro" id="IPR022750">
    <property type="entry name" value="IRF-2BP1_2-like_Znf"/>
</dbReference>
<dbReference type="Pfam" id="PF25457">
    <property type="entry name" value="IRF-2BP1_2_M"/>
    <property type="match status" value="1"/>
</dbReference>
<accession>A0A1X7UQI3</accession>
<name>A0A1X7UQI3_AMPQE</name>
<evidence type="ECO:0000313" key="3">
    <source>
        <dbReference type="EnsemblMetazoa" id="Aqu2.1.29657_001"/>
    </source>
</evidence>
<reference evidence="3" key="1">
    <citation type="submission" date="2017-05" db="UniProtKB">
        <authorList>
            <consortium name="EnsemblMetazoa"/>
        </authorList>
    </citation>
    <scope>IDENTIFICATION</scope>
</reference>
<dbReference type="Pfam" id="PF11261">
    <property type="entry name" value="IRF-2BP1_2"/>
    <property type="match status" value="1"/>
</dbReference>